<dbReference type="GO" id="GO:0016491">
    <property type="term" value="F:oxidoreductase activity"/>
    <property type="evidence" value="ECO:0007669"/>
    <property type="project" value="UniProtKB-KW"/>
</dbReference>
<dbReference type="SUPFAM" id="SSF51197">
    <property type="entry name" value="Clavaminate synthase-like"/>
    <property type="match status" value="1"/>
</dbReference>
<evidence type="ECO:0000256" key="2">
    <source>
        <dbReference type="ARBA" id="ARBA00023194"/>
    </source>
</evidence>
<keyword evidence="2" id="KW-0045">Antibiotic biosynthesis</keyword>
<proteinExistence type="predicted"/>
<dbReference type="EMBL" id="KQ965734">
    <property type="protein sequence ID" value="KXS21018.1"/>
    <property type="molecule type" value="Genomic_DNA"/>
</dbReference>
<reference evidence="4 5" key="1">
    <citation type="journal article" date="2015" name="Genome Biol. Evol.">
        <title>Phylogenomic analyses indicate that early fungi evolved digesting cell walls of algal ancestors of land plants.</title>
        <authorList>
            <person name="Chang Y."/>
            <person name="Wang S."/>
            <person name="Sekimoto S."/>
            <person name="Aerts A.L."/>
            <person name="Choi C."/>
            <person name="Clum A."/>
            <person name="LaButti K.M."/>
            <person name="Lindquist E.A."/>
            <person name="Yee Ngan C."/>
            <person name="Ohm R.A."/>
            <person name="Salamov A.A."/>
            <person name="Grigoriev I.V."/>
            <person name="Spatafora J.W."/>
            <person name="Berbee M.L."/>
        </authorList>
    </citation>
    <scope>NUCLEOTIDE SEQUENCE [LARGE SCALE GENOMIC DNA]</scope>
    <source>
        <strain evidence="4 5">JEL478</strain>
    </source>
</reference>
<name>A0A139AWB9_GONPJ</name>
<dbReference type="GO" id="GO:0017000">
    <property type="term" value="P:antibiotic biosynthetic process"/>
    <property type="evidence" value="ECO:0007669"/>
    <property type="project" value="UniProtKB-KW"/>
</dbReference>
<dbReference type="STRING" id="1344416.A0A139AWB9"/>
<dbReference type="InterPro" id="IPR042098">
    <property type="entry name" value="TauD-like_sf"/>
</dbReference>
<dbReference type="PANTHER" id="PTHR10696">
    <property type="entry name" value="GAMMA-BUTYROBETAINE HYDROXYLASE-RELATED"/>
    <property type="match status" value="1"/>
</dbReference>
<keyword evidence="5" id="KW-1185">Reference proteome</keyword>
<feature type="domain" description="TauD/TfdA-like" evidence="3">
    <location>
        <begin position="104"/>
        <end position="351"/>
    </location>
</feature>
<sequence length="388" mass="43432">MPVAQFLSQEYGLTVGTRLIPDPPAGTTLDAVTSASGEKVIASFATPLPKTISTTFAWIGQGPDGLESNPQGWLHTVTEDEVEEVERAADEFIATGKSIGELKREDFRIPNFARVLTSVANVINNELGLFLLRGFPVKKWSRFQSAVVFFGIGAHIGDRLPQNKKGHVLGHVKDLKVDPNAPETRRYMTNARQGFHTDECDVVSLMCLETAPEGGESMVASSTTVYNILQERYPEVVPVLFANWYWDRKGEEAPKQSPYFVAPVITWHKERLISFYVPYFATTTSRHQGVPPLSEEQKLAMQRLEEVCEEVALGMRLEPGDIQFVNNHPIFHDRQAWRDSPQQVRHLFRLWLSTGGWGGWDLPLYGQQPRMGFVGAEPSIPLEAEIGQ</sequence>
<evidence type="ECO:0000313" key="5">
    <source>
        <dbReference type="Proteomes" id="UP000070544"/>
    </source>
</evidence>
<dbReference type="InterPro" id="IPR003819">
    <property type="entry name" value="TauD/TfdA-like"/>
</dbReference>
<evidence type="ECO:0000313" key="4">
    <source>
        <dbReference type="EMBL" id="KXS21018.1"/>
    </source>
</evidence>
<accession>A0A139AWB9</accession>
<keyword evidence="1" id="KW-0560">Oxidoreductase</keyword>
<evidence type="ECO:0000259" key="3">
    <source>
        <dbReference type="Pfam" id="PF02668"/>
    </source>
</evidence>
<dbReference type="PANTHER" id="PTHR10696:SF56">
    <property type="entry name" value="TAUD_TFDA-LIKE DOMAIN-CONTAINING PROTEIN"/>
    <property type="match status" value="1"/>
</dbReference>
<dbReference type="Gene3D" id="3.60.130.10">
    <property type="entry name" value="Clavaminate synthase-like"/>
    <property type="match status" value="1"/>
</dbReference>
<organism evidence="4 5">
    <name type="scientific">Gonapodya prolifera (strain JEL478)</name>
    <name type="common">Monoblepharis prolifera</name>
    <dbReference type="NCBI Taxonomy" id="1344416"/>
    <lineage>
        <taxon>Eukaryota</taxon>
        <taxon>Fungi</taxon>
        <taxon>Fungi incertae sedis</taxon>
        <taxon>Chytridiomycota</taxon>
        <taxon>Chytridiomycota incertae sedis</taxon>
        <taxon>Monoblepharidomycetes</taxon>
        <taxon>Monoblepharidales</taxon>
        <taxon>Gonapodyaceae</taxon>
        <taxon>Gonapodya</taxon>
    </lineage>
</organism>
<dbReference type="OMA" id="SAHTVWN"/>
<dbReference type="OrthoDB" id="272271at2759"/>
<protein>
    <submittedName>
        <fullName evidence="4">Clavaminate synthase-like protein</fullName>
    </submittedName>
</protein>
<dbReference type="Pfam" id="PF02668">
    <property type="entry name" value="TauD"/>
    <property type="match status" value="1"/>
</dbReference>
<evidence type="ECO:0000256" key="1">
    <source>
        <dbReference type="ARBA" id="ARBA00023002"/>
    </source>
</evidence>
<dbReference type="Proteomes" id="UP000070544">
    <property type="component" value="Unassembled WGS sequence"/>
</dbReference>
<dbReference type="AlphaFoldDB" id="A0A139AWB9"/>
<gene>
    <name evidence="4" type="ORF">M427DRAFT_66354</name>
</gene>
<dbReference type="InterPro" id="IPR050411">
    <property type="entry name" value="AlphaKG_dependent_hydroxylases"/>
</dbReference>